<keyword evidence="4 5" id="KW-0472">Membrane</keyword>
<keyword evidence="2 5" id="KW-0812">Transmembrane</keyword>
<evidence type="ECO:0000256" key="4">
    <source>
        <dbReference type="ARBA" id="ARBA00023136"/>
    </source>
</evidence>
<reference evidence="7" key="1">
    <citation type="journal article" date="2018" name="Genome Biol.">
        <title>SKESA: strategic k-mer extension for scrupulous assemblies.</title>
        <authorList>
            <person name="Souvorov A."/>
            <person name="Agarwala R."/>
            <person name="Lipman D.J."/>
        </authorList>
    </citation>
    <scope>NUCLEOTIDE SEQUENCE</scope>
    <source>
        <strain evidence="7">ID147255</strain>
    </source>
</reference>
<dbReference type="GO" id="GO:0016020">
    <property type="term" value="C:membrane"/>
    <property type="evidence" value="ECO:0007669"/>
    <property type="project" value="UniProtKB-SubCell"/>
</dbReference>
<dbReference type="InterPro" id="IPR032710">
    <property type="entry name" value="NTF2-like_dom_sf"/>
</dbReference>
<gene>
    <name evidence="7" type="ORF">G4J74_004638</name>
</gene>
<keyword evidence="3 5" id="KW-1133">Transmembrane helix</keyword>
<evidence type="ECO:0000256" key="2">
    <source>
        <dbReference type="ARBA" id="ARBA00022692"/>
    </source>
</evidence>
<accession>A0A733G8C5</accession>
<evidence type="ECO:0000256" key="1">
    <source>
        <dbReference type="ARBA" id="ARBA00004167"/>
    </source>
</evidence>
<dbReference type="AlphaFoldDB" id="A0A733G8C5"/>
<organism evidence="7">
    <name type="scientific">Salmonella enterica subsp. enterica serovar Heidelberg</name>
    <dbReference type="NCBI Taxonomy" id="611"/>
    <lineage>
        <taxon>Bacteria</taxon>
        <taxon>Pseudomonadati</taxon>
        <taxon>Pseudomonadota</taxon>
        <taxon>Gammaproteobacteria</taxon>
        <taxon>Enterobacterales</taxon>
        <taxon>Enterobacteriaceae</taxon>
        <taxon>Salmonella</taxon>
    </lineage>
</organism>
<dbReference type="Gene3D" id="3.10.450.230">
    <property type="entry name" value="VirB8 protein"/>
    <property type="match status" value="1"/>
</dbReference>
<comment type="caution">
    <text evidence="7">The sequence shown here is derived from an EMBL/GenBank/DDBJ whole genome shotgun (WGS) entry which is preliminary data.</text>
</comment>
<sequence>MFKNKINKKTFIPKTKKDTSGNAQLFEEVLFQKDLMLKKIYGIVAITGVAFGLLSLLALIVMLPLKRVDTRIFSVDSQTGRTEEIVSVKGGELSENKALARFFVKKYIEWREGYNYFRLQQDYDAVMLYSNDAVANEYNQLFKGTNRPQDIYHKGEQTAKIDVLSKIISDSSNPSDPDKLAMVRFKKTIRDVTSGSERVEYWNARLTFRITPPNKAKGSDVDDNPLGFVVTSYQAEKENRG</sequence>
<evidence type="ECO:0000256" key="5">
    <source>
        <dbReference type="SAM" id="Phobius"/>
    </source>
</evidence>
<comment type="subcellular location">
    <subcellularLocation>
        <location evidence="1">Membrane</location>
        <topology evidence="1">Single-pass membrane protein</topology>
    </subcellularLocation>
</comment>
<evidence type="ECO:0000256" key="3">
    <source>
        <dbReference type="ARBA" id="ARBA00022989"/>
    </source>
</evidence>
<reference evidence="7" key="2">
    <citation type="submission" date="2018-07" db="EMBL/GenBank/DDBJ databases">
        <authorList>
            <consortium name="NCBI Pathogen Detection Project"/>
        </authorList>
    </citation>
    <scope>NUCLEOTIDE SEQUENCE</scope>
    <source>
        <strain evidence="7">ID147255</strain>
    </source>
</reference>
<dbReference type="EMBL" id="DAASHT010000018">
    <property type="protein sequence ID" value="HAE5578719.1"/>
    <property type="molecule type" value="Genomic_DNA"/>
</dbReference>
<protein>
    <submittedName>
        <fullName evidence="7">Type IV secretion system protein</fullName>
    </submittedName>
</protein>
<evidence type="ECO:0000313" key="7">
    <source>
        <dbReference type="EMBL" id="HAE5578719.1"/>
    </source>
</evidence>
<feature type="domain" description="Bacterial virulence protein VirB8" evidence="6">
    <location>
        <begin position="41"/>
        <end position="238"/>
    </location>
</feature>
<dbReference type="SUPFAM" id="SSF54427">
    <property type="entry name" value="NTF2-like"/>
    <property type="match status" value="1"/>
</dbReference>
<evidence type="ECO:0000259" key="6">
    <source>
        <dbReference type="Pfam" id="PF04335"/>
    </source>
</evidence>
<proteinExistence type="predicted"/>
<name>A0A733G8C5_SALET</name>
<feature type="transmembrane region" description="Helical" evidence="5">
    <location>
        <begin position="40"/>
        <end position="65"/>
    </location>
</feature>
<dbReference type="CDD" id="cd16424">
    <property type="entry name" value="VirB8"/>
    <property type="match status" value="1"/>
</dbReference>
<dbReference type="Pfam" id="PF04335">
    <property type="entry name" value="VirB8"/>
    <property type="match status" value="1"/>
</dbReference>
<dbReference type="InterPro" id="IPR007430">
    <property type="entry name" value="VirB8"/>
</dbReference>